<comment type="caution">
    <text evidence="2">The sequence shown here is derived from an EMBL/GenBank/DDBJ whole genome shotgun (WGS) entry which is preliminary data.</text>
</comment>
<dbReference type="Gene3D" id="3.40.50.880">
    <property type="match status" value="1"/>
</dbReference>
<dbReference type="PANTHER" id="PTHR42695:SF5">
    <property type="entry name" value="GLUTAMINE AMIDOTRANSFERASE YLR126C-RELATED"/>
    <property type="match status" value="1"/>
</dbReference>
<protein>
    <submittedName>
        <fullName evidence="2">Class I glutamine amidotransferase-like protein</fullName>
    </submittedName>
</protein>
<dbReference type="SUPFAM" id="SSF52317">
    <property type="entry name" value="Class I glutamine amidotransferase-like"/>
    <property type="match status" value="1"/>
</dbReference>
<dbReference type="OrthoDB" id="92161at2759"/>
<dbReference type="AlphaFoldDB" id="A0A5J5EV34"/>
<dbReference type="GO" id="GO:0016740">
    <property type="term" value="F:transferase activity"/>
    <property type="evidence" value="ECO:0007669"/>
    <property type="project" value="UniProtKB-KW"/>
</dbReference>
<reference evidence="2 3" key="1">
    <citation type="submission" date="2019-09" db="EMBL/GenBank/DDBJ databases">
        <title>Draft genome of the ectomycorrhizal ascomycete Sphaerosporella brunnea.</title>
        <authorList>
            <consortium name="DOE Joint Genome Institute"/>
            <person name="Benucci G.M."/>
            <person name="Marozzi G."/>
            <person name="Antonielli L."/>
            <person name="Sanchez S."/>
            <person name="Marco P."/>
            <person name="Wang X."/>
            <person name="Falini L.B."/>
            <person name="Barry K."/>
            <person name="Haridas S."/>
            <person name="Lipzen A."/>
            <person name="Labutti K."/>
            <person name="Grigoriev I.V."/>
            <person name="Murat C."/>
            <person name="Martin F."/>
            <person name="Albertini E."/>
            <person name="Donnini D."/>
            <person name="Bonito G."/>
        </authorList>
    </citation>
    <scope>NUCLEOTIDE SEQUENCE [LARGE SCALE GENOMIC DNA]</scope>
    <source>
        <strain evidence="2 3">Sb_GMNB300</strain>
    </source>
</reference>
<evidence type="ECO:0000313" key="2">
    <source>
        <dbReference type="EMBL" id="KAA8904982.1"/>
    </source>
</evidence>
<dbReference type="EMBL" id="VXIS01000102">
    <property type="protein sequence ID" value="KAA8904982.1"/>
    <property type="molecule type" value="Genomic_DNA"/>
</dbReference>
<sequence length="262" mass="28462">MPAPEPNPLRILILEADHPFPGTTRKYGGYGGVFTSLLMQATVHSSLSLRVHNVVDAPPPSLAALHAEGTDGILISGSKANAFDDEPWITALVAFLREVLAEQKIRLVGVCFGHQIIARALGCAVKRGDEGWEASVTPVPLTGRGKELFGKEILNIFQMHRDIVTSLPEDAENLGATDKCAIQGMYSETRGFITVQGHPEFTPKIVDEILRARRKAGIFSEEQFEDMISRLENAHDGVLVANAFLKFVKEGVDKGAARCCST</sequence>
<dbReference type="InParanoid" id="A0A5J5EV34"/>
<dbReference type="GO" id="GO:0005634">
    <property type="term" value="C:nucleus"/>
    <property type="evidence" value="ECO:0007669"/>
    <property type="project" value="TreeGrafter"/>
</dbReference>
<dbReference type="GO" id="GO:0005829">
    <property type="term" value="C:cytosol"/>
    <property type="evidence" value="ECO:0007669"/>
    <property type="project" value="TreeGrafter"/>
</dbReference>
<dbReference type="Pfam" id="PF00117">
    <property type="entry name" value="GATase"/>
    <property type="match status" value="1"/>
</dbReference>
<dbReference type="PANTHER" id="PTHR42695">
    <property type="entry name" value="GLUTAMINE AMIDOTRANSFERASE YLR126C-RELATED"/>
    <property type="match status" value="1"/>
</dbReference>
<dbReference type="FunCoup" id="A0A5J5EV34">
    <property type="interactions" value="111"/>
</dbReference>
<accession>A0A5J5EV34</accession>
<name>A0A5J5EV34_9PEZI</name>
<evidence type="ECO:0000313" key="3">
    <source>
        <dbReference type="Proteomes" id="UP000326924"/>
    </source>
</evidence>
<evidence type="ECO:0000259" key="1">
    <source>
        <dbReference type="Pfam" id="PF00117"/>
    </source>
</evidence>
<dbReference type="CDD" id="cd01741">
    <property type="entry name" value="GATase1_1"/>
    <property type="match status" value="1"/>
</dbReference>
<organism evidence="2 3">
    <name type="scientific">Sphaerosporella brunnea</name>
    <dbReference type="NCBI Taxonomy" id="1250544"/>
    <lineage>
        <taxon>Eukaryota</taxon>
        <taxon>Fungi</taxon>
        <taxon>Dikarya</taxon>
        <taxon>Ascomycota</taxon>
        <taxon>Pezizomycotina</taxon>
        <taxon>Pezizomycetes</taxon>
        <taxon>Pezizales</taxon>
        <taxon>Pyronemataceae</taxon>
        <taxon>Sphaerosporella</taxon>
    </lineage>
</organism>
<feature type="domain" description="Glutamine amidotransferase" evidence="1">
    <location>
        <begin position="34"/>
        <end position="205"/>
    </location>
</feature>
<dbReference type="Proteomes" id="UP000326924">
    <property type="component" value="Unassembled WGS sequence"/>
</dbReference>
<keyword evidence="2" id="KW-0808">Transferase</keyword>
<dbReference type="InterPro" id="IPR029062">
    <property type="entry name" value="Class_I_gatase-like"/>
</dbReference>
<proteinExistence type="predicted"/>
<dbReference type="InterPro" id="IPR017926">
    <property type="entry name" value="GATASE"/>
</dbReference>
<dbReference type="PROSITE" id="PS51273">
    <property type="entry name" value="GATASE_TYPE_1"/>
    <property type="match status" value="1"/>
</dbReference>
<gene>
    <name evidence="2" type="ORF">FN846DRAFT_15547</name>
</gene>
<keyword evidence="3" id="KW-1185">Reference proteome</keyword>
<keyword evidence="2" id="KW-0315">Glutamine amidotransferase</keyword>
<dbReference type="InterPro" id="IPR044992">
    <property type="entry name" value="ChyE-like"/>
</dbReference>